<dbReference type="Pfam" id="PF00234">
    <property type="entry name" value="Tryp_alpha_amyl"/>
    <property type="match status" value="1"/>
</dbReference>
<dbReference type="STRING" id="3880.A0A072UTH7"/>
<dbReference type="Gene3D" id="1.10.110.10">
    <property type="entry name" value="Plant lipid-transfer and hydrophobic proteins"/>
    <property type="match status" value="1"/>
</dbReference>
<dbReference type="Proteomes" id="UP000002051">
    <property type="component" value="Chromosome 4"/>
</dbReference>
<dbReference type="InterPro" id="IPR000528">
    <property type="entry name" value="Plant_nsLTP"/>
</dbReference>
<evidence type="ECO:0000256" key="4">
    <source>
        <dbReference type="ARBA" id="ARBA00023157"/>
    </source>
</evidence>
<evidence type="ECO:0000256" key="3">
    <source>
        <dbReference type="ARBA" id="ARBA00022729"/>
    </source>
</evidence>
<dbReference type="GO" id="GO:0008289">
    <property type="term" value="F:lipid binding"/>
    <property type="evidence" value="ECO:0007669"/>
    <property type="project" value="UniProtKB-KW"/>
</dbReference>
<name>A0A072UTH7_MEDTR</name>
<dbReference type="HOGENOM" id="CLU_1551580_0_0_1"/>
<reference evidence="8 10" key="1">
    <citation type="journal article" date="2011" name="Nature">
        <title>The Medicago genome provides insight into the evolution of rhizobial symbioses.</title>
        <authorList>
            <person name="Young N.D."/>
            <person name="Debelle F."/>
            <person name="Oldroyd G.E."/>
            <person name="Geurts R."/>
            <person name="Cannon S.B."/>
            <person name="Udvardi M.K."/>
            <person name="Benedito V.A."/>
            <person name="Mayer K.F."/>
            <person name="Gouzy J."/>
            <person name="Schoof H."/>
            <person name="Van de Peer Y."/>
            <person name="Proost S."/>
            <person name="Cook D.R."/>
            <person name="Meyers B.C."/>
            <person name="Spannagl M."/>
            <person name="Cheung F."/>
            <person name="De Mita S."/>
            <person name="Krishnakumar V."/>
            <person name="Gundlach H."/>
            <person name="Zhou S."/>
            <person name="Mudge J."/>
            <person name="Bharti A.K."/>
            <person name="Murray J.D."/>
            <person name="Naoumkina M.A."/>
            <person name="Rosen B."/>
            <person name="Silverstein K.A."/>
            <person name="Tang H."/>
            <person name="Rombauts S."/>
            <person name="Zhao P.X."/>
            <person name="Zhou P."/>
            <person name="Barbe V."/>
            <person name="Bardou P."/>
            <person name="Bechner M."/>
            <person name="Bellec A."/>
            <person name="Berger A."/>
            <person name="Berges H."/>
            <person name="Bidwell S."/>
            <person name="Bisseling T."/>
            <person name="Choisne N."/>
            <person name="Couloux A."/>
            <person name="Denny R."/>
            <person name="Deshpande S."/>
            <person name="Dai X."/>
            <person name="Doyle J.J."/>
            <person name="Dudez A.M."/>
            <person name="Farmer A.D."/>
            <person name="Fouteau S."/>
            <person name="Franken C."/>
            <person name="Gibelin C."/>
            <person name="Gish J."/>
            <person name="Goldstein S."/>
            <person name="Gonzalez A.J."/>
            <person name="Green P.J."/>
            <person name="Hallab A."/>
            <person name="Hartog M."/>
            <person name="Hua A."/>
            <person name="Humphray S.J."/>
            <person name="Jeong D.H."/>
            <person name="Jing Y."/>
            <person name="Jocker A."/>
            <person name="Kenton S.M."/>
            <person name="Kim D.J."/>
            <person name="Klee K."/>
            <person name="Lai H."/>
            <person name="Lang C."/>
            <person name="Lin S."/>
            <person name="Macmil S.L."/>
            <person name="Magdelenat G."/>
            <person name="Matthews L."/>
            <person name="McCorrison J."/>
            <person name="Monaghan E.L."/>
            <person name="Mun J.H."/>
            <person name="Najar F.Z."/>
            <person name="Nicholson C."/>
            <person name="Noirot C."/>
            <person name="O'Bleness M."/>
            <person name="Paule C.R."/>
            <person name="Poulain J."/>
            <person name="Prion F."/>
            <person name="Qin B."/>
            <person name="Qu C."/>
            <person name="Retzel E.F."/>
            <person name="Riddle C."/>
            <person name="Sallet E."/>
            <person name="Samain S."/>
            <person name="Samson N."/>
            <person name="Sanders I."/>
            <person name="Saurat O."/>
            <person name="Scarpelli C."/>
            <person name="Schiex T."/>
            <person name="Segurens B."/>
            <person name="Severin A.J."/>
            <person name="Sherrier D.J."/>
            <person name="Shi R."/>
            <person name="Sims S."/>
            <person name="Singer S.R."/>
            <person name="Sinharoy S."/>
            <person name="Sterck L."/>
            <person name="Viollet A."/>
            <person name="Wang B.B."/>
            <person name="Wang K."/>
            <person name="Wang M."/>
            <person name="Wang X."/>
            <person name="Warfsmann J."/>
            <person name="Weissenbach J."/>
            <person name="White D.D."/>
            <person name="White J.D."/>
            <person name="Wiley G.B."/>
            <person name="Wincker P."/>
            <person name="Xing Y."/>
            <person name="Yang L."/>
            <person name="Yao Z."/>
            <person name="Ying F."/>
            <person name="Zhai J."/>
            <person name="Zhou L."/>
            <person name="Zuber A."/>
            <person name="Denarie J."/>
            <person name="Dixon R.A."/>
            <person name="May G.D."/>
            <person name="Schwartz D.C."/>
            <person name="Rogers J."/>
            <person name="Quetier F."/>
            <person name="Town C.D."/>
            <person name="Roe B.A."/>
        </authorList>
    </citation>
    <scope>NUCLEOTIDE SEQUENCE [LARGE SCALE GENOMIC DNA]</scope>
    <source>
        <strain evidence="8">A17</strain>
        <strain evidence="9 10">cv. Jemalong A17</strain>
    </source>
</reference>
<keyword evidence="3" id="KW-0732">Signal</keyword>
<gene>
    <name evidence="9" type="primary">25494404</name>
    <name evidence="8" type="ordered locus">MTR_4g428370</name>
</gene>
<evidence type="ECO:0000313" key="9">
    <source>
        <dbReference type="EnsemblPlants" id="KEH29195"/>
    </source>
</evidence>
<keyword evidence="2 5" id="KW-0813">Transport</keyword>
<organism evidence="8 10">
    <name type="scientific">Medicago truncatula</name>
    <name type="common">Barrel medic</name>
    <name type="synonym">Medicago tribuloides</name>
    <dbReference type="NCBI Taxonomy" id="3880"/>
    <lineage>
        <taxon>Eukaryota</taxon>
        <taxon>Viridiplantae</taxon>
        <taxon>Streptophyta</taxon>
        <taxon>Embryophyta</taxon>
        <taxon>Tracheophyta</taxon>
        <taxon>Spermatophyta</taxon>
        <taxon>Magnoliopsida</taxon>
        <taxon>eudicotyledons</taxon>
        <taxon>Gunneridae</taxon>
        <taxon>Pentapetalae</taxon>
        <taxon>rosids</taxon>
        <taxon>fabids</taxon>
        <taxon>Fabales</taxon>
        <taxon>Fabaceae</taxon>
        <taxon>Papilionoideae</taxon>
        <taxon>50 kb inversion clade</taxon>
        <taxon>NPAAA clade</taxon>
        <taxon>Hologalegina</taxon>
        <taxon>IRL clade</taxon>
        <taxon>Trifolieae</taxon>
        <taxon>Medicago</taxon>
    </lineage>
</organism>
<dbReference type="PROSITE" id="PS00597">
    <property type="entry name" value="PLANT_LTP"/>
    <property type="match status" value="1"/>
</dbReference>
<keyword evidence="10" id="KW-1185">Reference proteome</keyword>
<reference evidence="8 10" key="2">
    <citation type="journal article" date="2014" name="BMC Genomics">
        <title>An improved genome release (version Mt4.0) for the model legume Medicago truncatula.</title>
        <authorList>
            <person name="Tang H."/>
            <person name="Krishnakumar V."/>
            <person name="Bidwell S."/>
            <person name="Rosen B."/>
            <person name="Chan A."/>
            <person name="Zhou S."/>
            <person name="Gentzbittel L."/>
            <person name="Childs K.L."/>
            <person name="Yandell M."/>
            <person name="Gundlach H."/>
            <person name="Mayer K.F."/>
            <person name="Schwartz D.C."/>
            <person name="Town C.D."/>
        </authorList>
    </citation>
    <scope>GENOME REANNOTATION</scope>
    <source>
        <strain evidence="8">A17</strain>
        <strain evidence="9 10">cv. Jemalong A17</strain>
    </source>
</reference>
<dbReference type="CDD" id="cd01960">
    <property type="entry name" value="nsLTP1"/>
    <property type="match status" value="1"/>
</dbReference>
<dbReference type="InterPro" id="IPR016140">
    <property type="entry name" value="Bifunc_inhib/LTP/seed_store"/>
</dbReference>
<evidence type="ECO:0000256" key="5">
    <source>
        <dbReference type="RuleBase" id="RU000628"/>
    </source>
</evidence>
<evidence type="ECO:0000256" key="6">
    <source>
        <dbReference type="SAM" id="Phobius"/>
    </source>
</evidence>
<dbReference type="OrthoDB" id="1890443at2759"/>
<evidence type="ECO:0000313" key="8">
    <source>
        <dbReference type="EMBL" id="KEH29195.1"/>
    </source>
</evidence>
<dbReference type="eggNOG" id="ENOG502S4CI">
    <property type="taxonomic scope" value="Eukaryota"/>
</dbReference>
<feature type="domain" description="Bifunctional inhibitor/plant lipid transfer protein/seed storage helical" evidence="7">
    <location>
        <begin position="84"/>
        <end position="168"/>
    </location>
</feature>
<dbReference type="EMBL" id="CM001220">
    <property type="protein sequence ID" value="KEH29195.1"/>
    <property type="molecule type" value="Genomic_DNA"/>
</dbReference>
<reference evidence="9" key="3">
    <citation type="submission" date="2015-04" db="UniProtKB">
        <authorList>
            <consortium name="EnsemblPlants"/>
        </authorList>
    </citation>
    <scope>IDENTIFICATION</scope>
    <source>
        <strain evidence="9">cv. Jemalong A17</strain>
    </source>
</reference>
<dbReference type="FunFam" id="1.10.110.10:FF:000002">
    <property type="entry name" value="Non-specific lipid-transfer protein"/>
    <property type="match status" value="1"/>
</dbReference>
<dbReference type="AlphaFoldDB" id="A0A072UTH7"/>
<dbReference type="SUPFAM" id="SSF47699">
    <property type="entry name" value="Bifunctional inhibitor/lipid-transfer protein/seed storage 2S albumin"/>
    <property type="match status" value="1"/>
</dbReference>
<keyword evidence="6" id="KW-0472">Membrane</keyword>
<evidence type="ECO:0000259" key="7">
    <source>
        <dbReference type="SMART" id="SM00499"/>
    </source>
</evidence>
<comment type="similarity">
    <text evidence="1 5">Belongs to the plant LTP family.</text>
</comment>
<dbReference type="PRINTS" id="PR00382">
    <property type="entry name" value="LIPIDTRNSFER"/>
</dbReference>
<evidence type="ECO:0000256" key="1">
    <source>
        <dbReference type="ARBA" id="ARBA00009748"/>
    </source>
</evidence>
<dbReference type="GO" id="GO:0006869">
    <property type="term" value="P:lipid transport"/>
    <property type="evidence" value="ECO:0007669"/>
    <property type="project" value="InterPro"/>
</dbReference>
<sequence length="173" mass="18286">LHALRQRHHSAHLPIFSKFQFPPHLFFYINPHPLPLYTHQSNKPRKTKTHFSLQRNIMASMKVACVLLMMCIIVAPMAEAAITCGTVTGSLAPCIGYLKGGSGPSAACCGGVKRLNSAATTTPDRQAACNCLKSAAGAISGLNPNIAAGLPGKCGVNIPYKISTSTNCATIRA</sequence>
<keyword evidence="5" id="KW-0446">Lipid-binding</keyword>
<evidence type="ECO:0000256" key="2">
    <source>
        <dbReference type="ARBA" id="ARBA00022448"/>
    </source>
</evidence>
<accession>A0A072UTH7</accession>
<keyword evidence="6" id="KW-1133">Transmembrane helix</keyword>
<feature type="transmembrane region" description="Helical" evidence="6">
    <location>
        <begin position="57"/>
        <end position="78"/>
    </location>
</feature>
<comment type="function">
    <text evidence="5">Plant non-specific lipid-transfer proteins transfer phospholipids as well as galactolipids across membranes. May play a role in wax or cutin deposition in the cell walls of expanding epidermal cells and certain secretory tissues.</text>
</comment>
<protein>
    <recommendedName>
        <fullName evidence="5">Non-specific lipid-transfer protein</fullName>
    </recommendedName>
</protein>
<feature type="non-terminal residue" evidence="8">
    <location>
        <position position="173"/>
    </location>
</feature>
<keyword evidence="4" id="KW-1015">Disulfide bond</keyword>
<proteinExistence type="inferred from homology"/>
<keyword evidence="6" id="KW-0812">Transmembrane</keyword>
<dbReference type="SMART" id="SM00499">
    <property type="entry name" value="AAI"/>
    <property type="match status" value="1"/>
</dbReference>
<dbReference type="EnsemblPlants" id="KEH29195">
    <property type="protein sequence ID" value="KEH29195"/>
    <property type="gene ID" value="MTR_4g428370"/>
</dbReference>
<dbReference type="PANTHER" id="PTHR33076">
    <property type="entry name" value="NON-SPECIFIC LIPID-TRANSFER PROTEIN 2-RELATED"/>
    <property type="match status" value="1"/>
</dbReference>
<evidence type="ECO:0000313" key="10">
    <source>
        <dbReference type="Proteomes" id="UP000002051"/>
    </source>
</evidence>
<dbReference type="PaxDb" id="3880-AES87506"/>
<dbReference type="KEGG" id="mtr:25494404"/>
<dbReference type="InterPro" id="IPR036312">
    <property type="entry name" value="Bifun_inhib/LTP/seed_sf"/>
</dbReference>